<name>A0AA42KWE3_STUST</name>
<evidence type="ECO:0000313" key="1">
    <source>
        <dbReference type="EMBL" id="MDH0145165.1"/>
    </source>
</evidence>
<comment type="caution">
    <text evidence="1">The sequence shown here is derived from an EMBL/GenBank/DDBJ whole genome shotgun (WGS) entry which is preliminary data.</text>
</comment>
<protein>
    <submittedName>
        <fullName evidence="1">Uncharacterized protein</fullName>
    </submittedName>
</protein>
<dbReference type="RefSeq" id="WP_279647942.1">
    <property type="nucleotide sequence ID" value="NZ_JAODZE010000001.1"/>
</dbReference>
<reference evidence="1" key="1">
    <citation type="submission" date="2022-09" db="EMBL/GenBank/DDBJ databases">
        <title>Intensive care unit water sources are persistently colonized with multi-drug resistant bacteria and are the site of extensive horizontal gene transfer of antibiotic resistance genes.</title>
        <authorList>
            <person name="Diorio-Toth L."/>
        </authorList>
    </citation>
    <scope>NUCLEOTIDE SEQUENCE</scope>
    <source>
        <strain evidence="1">GD04147</strain>
    </source>
</reference>
<proteinExistence type="predicted"/>
<dbReference type="EMBL" id="JAODZE010000001">
    <property type="protein sequence ID" value="MDH0145165.1"/>
    <property type="molecule type" value="Genomic_DNA"/>
</dbReference>
<organism evidence="1 2">
    <name type="scientific">Stutzerimonas stutzeri</name>
    <name type="common">Pseudomonas stutzeri</name>
    <dbReference type="NCBI Taxonomy" id="316"/>
    <lineage>
        <taxon>Bacteria</taxon>
        <taxon>Pseudomonadati</taxon>
        <taxon>Pseudomonadota</taxon>
        <taxon>Gammaproteobacteria</taxon>
        <taxon>Pseudomonadales</taxon>
        <taxon>Pseudomonadaceae</taxon>
        <taxon>Stutzerimonas</taxon>
    </lineage>
</organism>
<sequence length="61" mass="6894">MLDFDAPTNDCEALLRHCREFKPHSGDPYEDSRLAGALEELAQALEKYINTPDVMTQPDDV</sequence>
<dbReference type="AlphaFoldDB" id="A0AA42KWE3"/>
<gene>
    <name evidence="1" type="ORF">N7335_02030</name>
</gene>
<dbReference type="Proteomes" id="UP001158076">
    <property type="component" value="Unassembled WGS sequence"/>
</dbReference>
<accession>A0AA42KWE3</accession>
<evidence type="ECO:0000313" key="2">
    <source>
        <dbReference type="Proteomes" id="UP001158076"/>
    </source>
</evidence>